<comment type="caution">
    <text evidence="1">The sequence shown here is derived from an EMBL/GenBank/DDBJ whole genome shotgun (WGS) entry which is preliminary data.</text>
</comment>
<keyword evidence="2" id="KW-1185">Reference proteome</keyword>
<reference evidence="1 2" key="1">
    <citation type="submission" date="2014-06" db="EMBL/GenBank/DDBJ databases">
        <title>Whole Genome Sequences of Three Symbiotic Endozoicomonas Bacteria.</title>
        <authorList>
            <person name="Neave M.J."/>
            <person name="Apprill A."/>
            <person name="Voolstra C.R."/>
        </authorList>
    </citation>
    <scope>NUCLEOTIDE SEQUENCE [LARGE SCALE GENOMIC DNA]</scope>
    <source>
        <strain evidence="1 2">LMG 24815</strain>
    </source>
</reference>
<accession>A0A081MYJ7</accession>
<proteinExistence type="predicted"/>
<sequence>MKPEIITGFTDFNGNGGCLVRGEGSLDTALQNCSYKIRKTDRLELDYHPGAEGERTGVIRIGGFALWADESQLQKLAVEIEKYRKSIKVTM</sequence>
<dbReference type="EMBL" id="JOKG01000010">
    <property type="protein sequence ID" value="KEQ11270.1"/>
    <property type="molecule type" value="Genomic_DNA"/>
</dbReference>
<dbReference type="RefSeq" id="WP_034880170.1">
    <property type="nucleotide sequence ID" value="NZ_JOKG01000010.1"/>
</dbReference>
<protein>
    <submittedName>
        <fullName evidence="1">Uncharacterized protein</fullName>
    </submittedName>
</protein>
<organism evidence="1 2">
    <name type="scientific">Endozoicomonas montiporae</name>
    <dbReference type="NCBI Taxonomy" id="1027273"/>
    <lineage>
        <taxon>Bacteria</taxon>
        <taxon>Pseudomonadati</taxon>
        <taxon>Pseudomonadota</taxon>
        <taxon>Gammaproteobacteria</taxon>
        <taxon>Oceanospirillales</taxon>
        <taxon>Endozoicomonadaceae</taxon>
        <taxon>Endozoicomonas</taxon>
    </lineage>
</organism>
<gene>
    <name evidence="1" type="ORF">GZ77_26330</name>
</gene>
<evidence type="ECO:0000313" key="2">
    <source>
        <dbReference type="Proteomes" id="UP000028006"/>
    </source>
</evidence>
<dbReference type="Proteomes" id="UP000028006">
    <property type="component" value="Unassembled WGS sequence"/>
</dbReference>
<evidence type="ECO:0000313" key="1">
    <source>
        <dbReference type="EMBL" id="KEQ11270.1"/>
    </source>
</evidence>
<dbReference type="AlphaFoldDB" id="A0A081MYJ7"/>
<name>A0A081MYJ7_9GAMM</name>